<reference evidence="1" key="1">
    <citation type="submission" date="2022-06" db="EMBL/GenBank/DDBJ databases">
        <authorList>
            <person name="Legras J.-L."/>
            <person name="Devillers H."/>
            <person name="Grondin C."/>
        </authorList>
    </citation>
    <scope>NUCLEOTIDE SEQUENCE</scope>
    <source>
        <strain evidence="1">CLIB 1444</strain>
    </source>
</reference>
<dbReference type="EMBL" id="CALSDN010000001">
    <property type="protein sequence ID" value="CAH6718679.1"/>
    <property type="molecule type" value="Genomic_DNA"/>
</dbReference>
<comment type="caution">
    <text evidence="1">The sequence shown here is derived from an EMBL/GenBank/DDBJ whole genome shotgun (WGS) entry which is preliminary data.</text>
</comment>
<keyword evidence="2" id="KW-1185">Reference proteome</keyword>
<name>A0ACA9Y148_9ASCO</name>
<organism evidence="1 2">
    <name type="scientific">[Candida] jaroonii</name>
    <dbReference type="NCBI Taxonomy" id="467808"/>
    <lineage>
        <taxon>Eukaryota</taxon>
        <taxon>Fungi</taxon>
        <taxon>Dikarya</taxon>
        <taxon>Ascomycota</taxon>
        <taxon>Saccharomycotina</taxon>
        <taxon>Pichiomycetes</taxon>
        <taxon>Debaryomycetaceae</taxon>
        <taxon>Yamadazyma</taxon>
    </lineage>
</organism>
<evidence type="ECO:0000313" key="2">
    <source>
        <dbReference type="Proteomes" id="UP001152531"/>
    </source>
</evidence>
<protein>
    <submittedName>
        <fullName evidence="1">Uncharacterized protein</fullName>
    </submittedName>
</protein>
<accession>A0ACA9Y148</accession>
<dbReference type="Proteomes" id="UP001152531">
    <property type="component" value="Unassembled WGS sequence"/>
</dbReference>
<gene>
    <name evidence="1" type="ORF">CLIB1444_01S12134</name>
</gene>
<evidence type="ECO:0000313" key="1">
    <source>
        <dbReference type="EMBL" id="CAH6718679.1"/>
    </source>
</evidence>
<sequence>MSKEDILNINKSQYKSWINKVENSNDEISGLCINLVEIIEDNLLKDHKLIAHLLSGLSDEVRSIILDGLRKKYQSNHVKLSFIETLVDSSNVITQNIIIDTFEKIIQGDHSDDEKVQMVLNYSRKLCDLQTVNKSAISLNTDWFNELLDIIPEQSFAVFYSTLVNLNIKTKHPKYKTIIEKLSKGSNSDKFVLRSGIMDPTWGDTNKEIKGFTKQRILHYFSFDKLISFYQEAYKRNDLADCNLYLELSVKKFEMECDKYELEGSNKEYIGKHFEDIIKYSMMHLMMFKNPHECLRILKYLNDNQIPLKFKFLNTLIKSLRQRGYYKEAILVINNIKLDNLDADSRSNIVSEIFQITNKVYGNKFEIILGYAIKMFKLKNNDSIEPMLRELGLLQGSVDLANVDGRLSGLYLTQDHLYEIYRSFFINNKGLKYYKVLEMFEKYLHHLQHSPMKVDQVNDKILTLFLNYLNKTNPYDNKFILFQNSNNFEVSQKIAYDFLDTFPQAFVKPYLFEILINQALSYNNFNLAAELIKRSRALNLPFTFFQIYPFIKYHYQQGQISNAKIWYDLMIDHKVKATNIKSNEIFKIAKELGWDNNNYKNQQVYKTRAKKRMKENFKNDGLKFIKASKIPGSSFEEKLSHLLKHIE</sequence>
<proteinExistence type="predicted"/>